<dbReference type="SUPFAM" id="SSF103481">
    <property type="entry name" value="Multidrug resistance efflux transporter EmrE"/>
    <property type="match status" value="2"/>
</dbReference>
<sequence>MSSWSRIGYLILFSFVEMCASQLSYFVAVKYSNAPTATVIQFLGPVFIISYLAIRTKMLPRRIDVISIVVALLGTFLLVTGGHIDHLALSPLACLWGLLAAISEAINTIMPRDLFKNYGTINVVGWSMLISGLAFLPLYWRFPVPKLSSNDVGMIFFIIIFGTLFAYTLFLGSVKYILPSTTGMLAAFEPLIATILAVTFLSTPFGLADWVGSGLIILATIFQSLPDSKVSN</sequence>
<feature type="transmembrane region" description="Helical" evidence="6">
    <location>
        <begin position="90"/>
        <end position="109"/>
    </location>
</feature>
<feature type="transmembrane region" description="Helical" evidence="6">
    <location>
        <begin position="65"/>
        <end position="84"/>
    </location>
</feature>
<evidence type="ECO:0000256" key="5">
    <source>
        <dbReference type="ARBA" id="ARBA00023136"/>
    </source>
</evidence>
<keyword evidence="3 6" id="KW-0812">Transmembrane</keyword>
<evidence type="ECO:0000256" key="6">
    <source>
        <dbReference type="SAM" id="Phobius"/>
    </source>
</evidence>
<gene>
    <name evidence="8" type="ORF">HMPREF0501_01155</name>
</gene>
<dbReference type="PANTHER" id="PTHR32322">
    <property type="entry name" value="INNER MEMBRANE TRANSPORTER"/>
    <property type="match status" value="1"/>
</dbReference>
<dbReference type="EMBL" id="GG698804">
    <property type="protein sequence ID" value="EEU30150.1"/>
    <property type="molecule type" value="Genomic_DNA"/>
</dbReference>
<evidence type="ECO:0000256" key="3">
    <source>
        <dbReference type="ARBA" id="ARBA00022692"/>
    </source>
</evidence>
<feature type="transmembrane region" description="Helical" evidence="6">
    <location>
        <begin position="34"/>
        <end position="53"/>
    </location>
</feature>
<feature type="domain" description="EamA" evidence="7">
    <location>
        <begin position="93"/>
        <end position="222"/>
    </location>
</feature>
<evidence type="ECO:0000313" key="8">
    <source>
        <dbReference type="EMBL" id="EEU30150.1"/>
    </source>
</evidence>
<feature type="domain" description="EamA" evidence="7">
    <location>
        <begin position="5"/>
        <end position="79"/>
    </location>
</feature>
<keyword evidence="5 6" id="KW-0472">Membrane</keyword>
<comment type="subcellular location">
    <subcellularLocation>
        <location evidence="1">Endomembrane system</location>
        <topology evidence="1">Multi-pass membrane protein</topology>
    </subcellularLocation>
</comment>
<reference evidence="8 9" key="1">
    <citation type="submission" date="2009-06" db="EMBL/GenBank/DDBJ databases">
        <title>The Genome Sequence of Lactobacillus coleohominis strain 101-4-CHN.</title>
        <authorList>
            <consortium name="The Broad Institute Genome Sequencing Platform"/>
            <person name="Ward D."/>
            <person name="Young S.K."/>
            <person name="Zeng Q."/>
            <person name="Koehrsen M."/>
            <person name="Alvarado L."/>
            <person name="Berlin A."/>
            <person name="Borenstein D."/>
            <person name="Chen Z."/>
            <person name="Engels R."/>
            <person name="Freedman E."/>
            <person name="Gellesch M."/>
            <person name="Goldberg J."/>
            <person name="Griggs A."/>
            <person name="Gujja S."/>
            <person name="Heiman D."/>
            <person name="Hepburn T."/>
            <person name="Howarth C."/>
            <person name="Jen D."/>
            <person name="Larson L."/>
            <person name="Lewis B."/>
            <person name="Mehta T."/>
            <person name="Park D."/>
            <person name="Pearson M."/>
            <person name="Roberts A."/>
            <person name="Saif S."/>
            <person name="Shea T."/>
            <person name="Shenoy N."/>
            <person name="Sisk P."/>
            <person name="Stolte C."/>
            <person name="Sykes S."/>
            <person name="Walk T."/>
            <person name="White J."/>
            <person name="Yandava C."/>
            <person name="Liu Y."/>
            <person name="Xu Q."/>
            <person name="Lander E."/>
            <person name="Nusbaum C."/>
            <person name="Galagan J."/>
            <person name="Birren B."/>
        </authorList>
    </citation>
    <scope>NUCLEOTIDE SEQUENCE [LARGE SCALE GENOMIC DNA]</scope>
    <source>
        <strain evidence="8 9">101-4-CHN</strain>
    </source>
</reference>
<dbReference type="PANTHER" id="PTHR32322:SF2">
    <property type="entry name" value="EAMA DOMAIN-CONTAINING PROTEIN"/>
    <property type="match status" value="1"/>
</dbReference>
<comment type="similarity">
    <text evidence="2">Belongs to the EamA transporter family.</text>
</comment>
<evidence type="ECO:0000256" key="2">
    <source>
        <dbReference type="ARBA" id="ARBA00007362"/>
    </source>
</evidence>
<dbReference type="STRING" id="575594.HMPREF0501_01155"/>
<dbReference type="GO" id="GO:0016020">
    <property type="term" value="C:membrane"/>
    <property type="evidence" value="ECO:0007669"/>
    <property type="project" value="UniProtKB-SubCell"/>
</dbReference>
<dbReference type="Pfam" id="PF00892">
    <property type="entry name" value="EamA"/>
    <property type="match status" value="2"/>
</dbReference>
<dbReference type="HOGENOM" id="CLU_033863_19_0_9"/>
<dbReference type="InterPro" id="IPR000620">
    <property type="entry name" value="EamA_dom"/>
</dbReference>
<dbReference type="AlphaFoldDB" id="C7XW90"/>
<evidence type="ECO:0000256" key="1">
    <source>
        <dbReference type="ARBA" id="ARBA00004127"/>
    </source>
</evidence>
<dbReference type="Proteomes" id="UP000003987">
    <property type="component" value="Unassembled WGS sequence"/>
</dbReference>
<evidence type="ECO:0000313" key="9">
    <source>
        <dbReference type="Proteomes" id="UP000003987"/>
    </source>
</evidence>
<proteinExistence type="inferred from homology"/>
<dbReference type="eggNOG" id="COG0697">
    <property type="taxonomic scope" value="Bacteria"/>
</dbReference>
<accession>C7XW90</accession>
<keyword evidence="4 6" id="KW-1133">Transmembrane helix</keyword>
<feature type="transmembrane region" description="Helical" evidence="6">
    <location>
        <begin position="183"/>
        <end position="201"/>
    </location>
</feature>
<dbReference type="InterPro" id="IPR037185">
    <property type="entry name" value="EmrE-like"/>
</dbReference>
<name>C7XW90_9LACO</name>
<protein>
    <submittedName>
        <fullName evidence="8">Putative membrane protein</fullName>
    </submittedName>
</protein>
<dbReference type="InterPro" id="IPR050638">
    <property type="entry name" value="AA-Vitamin_Transporters"/>
</dbReference>
<organism evidence="8 9">
    <name type="scientific">Limosilactobacillus coleohominis 101-4-CHN</name>
    <dbReference type="NCBI Taxonomy" id="575594"/>
    <lineage>
        <taxon>Bacteria</taxon>
        <taxon>Bacillati</taxon>
        <taxon>Bacillota</taxon>
        <taxon>Bacilli</taxon>
        <taxon>Lactobacillales</taxon>
        <taxon>Lactobacillaceae</taxon>
        <taxon>Limosilactobacillus</taxon>
    </lineage>
</organism>
<evidence type="ECO:0000256" key="4">
    <source>
        <dbReference type="ARBA" id="ARBA00022989"/>
    </source>
</evidence>
<feature type="transmembrane region" description="Helical" evidence="6">
    <location>
        <begin position="152"/>
        <end position="171"/>
    </location>
</feature>
<feature type="transmembrane region" description="Helical" evidence="6">
    <location>
        <begin position="121"/>
        <end position="140"/>
    </location>
</feature>
<evidence type="ECO:0000259" key="7">
    <source>
        <dbReference type="Pfam" id="PF00892"/>
    </source>
</evidence>
<keyword evidence="9" id="KW-1185">Reference proteome</keyword>
<feature type="transmembrane region" description="Helical" evidence="6">
    <location>
        <begin position="7"/>
        <end position="28"/>
    </location>
</feature>